<sequence>MILQALYDYYQRKAQDPESALAPAGFENKELPFILELRADGSLNQIDDTRSGEGKKRRAKSFLVPQGVKKTSGVAANLLWDNAEYVLGIDTKGKPERVKEQQAAFLAKIQALNLAEKDKGIVAVIEFLTHLDHAVLAQNPLWEEIEKTNPNLTFRLQGETALVCQSRAVQNALANGESDETAQSTCLITGETAEIERLHPAIKGVWGAQTAGANIISFNLAAFASYGKSQSFNAPVSKEAAFAYTTALNHLLGKDSKQRMQVGDASTVFWASKDDALEDNFAAIWGAGEAVKDDPDRNTPAVKAVFEAVEKHGRTPALGEETLFYILGLAPNAARISIRFWQVATVREVSLRIVEHFKLLEIDRSERDPEFLPLWVLLRSIALLGKTENVPPNLAGEVMRSILEGRPYPETLLSSALRRIRAEQQVNYPRAALIKAYLNRLHSTENLTVSLDKENAHPSYHLGRLFASLEKIQEEANPGLNATIRDRYYGAAAATPVTVFSTLLKLKNHHLSKMDNQGRVSNLEKLLGEIMSHINDFPSHLSLKDQGRFAIGYYHQRQDFFKKREKTDPTEPKSSELAKAGAQGELL</sequence>
<feature type="compositionally biased region" description="Basic and acidic residues" evidence="1">
    <location>
        <begin position="564"/>
        <end position="576"/>
    </location>
</feature>
<organism evidence="2">
    <name type="scientific">Candidatus Thiocaldithrix dubininis</name>
    <dbReference type="NCBI Taxonomy" id="3080823"/>
    <lineage>
        <taxon>Bacteria</taxon>
        <taxon>Pseudomonadati</taxon>
        <taxon>Pseudomonadota</taxon>
        <taxon>Gammaproteobacteria</taxon>
        <taxon>Thiotrichales</taxon>
        <taxon>Thiotrichaceae</taxon>
        <taxon>Candidatus Thiocaldithrix</taxon>
    </lineage>
</organism>
<gene>
    <name evidence="2" type="primary">cas8c</name>
    <name evidence="2" type="ORF">QJT80_01075</name>
</gene>
<dbReference type="KEGG" id="tdu:QJT80_01075"/>
<proteinExistence type="predicted"/>
<dbReference type="Proteomes" id="UP001300672">
    <property type="component" value="Chromosome"/>
</dbReference>
<dbReference type="NCBIfam" id="TIGR01863">
    <property type="entry name" value="cas_Csd1"/>
    <property type="match status" value="1"/>
</dbReference>
<reference evidence="2" key="2">
    <citation type="submission" date="2023-04" db="EMBL/GenBank/DDBJ databases">
        <authorList>
            <person name="Beletskiy A.V."/>
            <person name="Mardanov A.V."/>
            <person name="Ravin N.V."/>
        </authorList>
    </citation>
    <scope>NUCLEOTIDE SEQUENCE</scope>
    <source>
        <strain evidence="2">GKL-01</strain>
    </source>
</reference>
<evidence type="ECO:0000313" key="2">
    <source>
        <dbReference type="EMBL" id="WGZ91077.1"/>
    </source>
</evidence>
<dbReference type="InterPro" id="IPR010144">
    <property type="entry name" value="CRISPR-assoc_prot_Csd1-typ"/>
</dbReference>
<name>A0AA95H522_9GAMM</name>
<dbReference type="AlphaFoldDB" id="A0AA95H522"/>
<reference evidence="2" key="1">
    <citation type="journal article" date="2023" name="Int. J. Mol. Sci.">
        <title>Metagenomics Revealed a New Genus 'Candidatus Thiocaldithrix dubininis' gen. nov., sp. nov. and a New Species 'Candidatus Thiothrix putei' sp. nov. in the Family Thiotrichaceae, Some Members of Which Have Traits of Both Na+- and H+-Motive Energetics.</title>
        <authorList>
            <person name="Ravin N.V."/>
            <person name="Muntyan M.S."/>
            <person name="Smolyakov D.D."/>
            <person name="Rudenko T.S."/>
            <person name="Beletsky A.V."/>
            <person name="Mardanov A.V."/>
            <person name="Grabovich M.Y."/>
        </authorList>
    </citation>
    <scope>NUCLEOTIDE SEQUENCE</scope>
    <source>
        <strain evidence="2">GKL-01</strain>
    </source>
</reference>
<accession>A0AA95H522</accession>
<protein>
    <submittedName>
        <fullName evidence="2">Type I-C CRISPR-associated protein Cas8c/Csd1</fullName>
    </submittedName>
</protein>
<dbReference type="EMBL" id="CP124755">
    <property type="protein sequence ID" value="WGZ91077.1"/>
    <property type="molecule type" value="Genomic_DNA"/>
</dbReference>
<evidence type="ECO:0000256" key="1">
    <source>
        <dbReference type="SAM" id="MobiDB-lite"/>
    </source>
</evidence>
<feature type="region of interest" description="Disordered" evidence="1">
    <location>
        <begin position="564"/>
        <end position="587"/>
    </location>
</feature>
<dbReference type="Pfam" id="PF09709">
    <property type="entry name" value="Cas_Csd1"/>
    <property type="match status" value="1"/>
</dbReference>
<dbReference type="CDD" id="cd09757">
    <property type="entry name" value="Cas8c_I-C"/>
    <property type="match status" value="1"/>
</dbReference>